<reference evidence="1" key="1">
    <citation type="submission" date="2023-06" db="EMBL/GenBank/DDBJ databases">
        <title>Genomic of Parafulvivirga corallium.</title>
        <authorList>
            <person name="Wang G."/>
        </authorList>
    </citation>
    <scope>NUCLEOTIDE SEQUENCE</scope>
    <source>
        <strain evidence="1">BMA10</strain>
    </source>
</reference>
<gene>
    <name evidence="1" type="ORF">QQ008_04075</name>
</gene>
<dbReference type="InterPro" id="IPR008557">
    <property type="entry name" value="PhoX"/>
</dbReference>
<dbReference type="PANTHER" id="PTHR35399">
    <property type="entry name" value="SLR8030 PROTEIN"/>
    <property type="match status" value="1"/>
</dbReference>
<dbReference type="Pfam" id="PF05787">
    <property type="entry name" value="PhoX"/>
    <property type="match status" value="1"/>
</dbReference>
<proteinExistence type="predicted"/>
<evidence type="ECO:0000313" key="1">
    <source>
        <dbReference type="EMBL" id="MDN5200518.1"/>
    </source>
</evidence>
<protein>
    <submittedName>
        <fullName evidence="1">DUF839 domain-containing protein</fullName>
    </submittedName>
</protein>
<dbReference type="PANTHER" id="PTHR35399:SF4">
    <property type="entry name" value="MEMBRANE PROTEIN"/>
    <property type="match status" value="1"/>
</dbReference>
<dbReference type="Proteomes" id="UP001172082">
    <property type="component" value="Unassembled WGS sequence"/>
</dbReference>
<sequence>MTPSKKDRRDFIKTSGILAAGFLGLQRYASTPLLANNQVTKIGYGPLKPDPKGILDLPDGFSYKIISRMGTKMSDGLLVPGKADGMATFKGSNGKTIIIRNHEVSTNSVKEGAFGKKYELLEKVDKQKVYDYGKGEAPCLGGTTTLIYDEEAGTIESEFMSLAGTIRNCAGGPTPWNSWISCEEDVTKADGTFEKNHGYAFEVPVTETPQLCDPIPLKAMGRFNHEAVAVDPETSIVYQTEDRHDGLIYRFIPNEKQQLSKGGRLQALAIKGQKSVDTRNWKNLNLPTFPIGKKIEVEWIDLEDIDAPKDDLRFRGFDQGAARFARGEGIWFGDRELYFACTNGGKIAQGQVFKYTPSKQEGTPGESNDPGALELFVEPNDTDLVTNCDNLTIAPWGDIILCEDTSRPRIVGVTPKGEFYKIGKNVGYKSEFAGATFSPSGKVLFVNIQHAGLTLAITGPWQG</sequence>
<name>A0ABT8KJ95_9BACT</name>
<evidence type="ECO:0000313" key="2">
    <source>
        <dbReference type="Proteomes" id="UP001172082"/>
    </source>
</evidence>
<dbReference type="SUPFAM" id="SSF63825">
    <property type="entry name" value="YWTD domain"/>
    <property type="match status" value="1"/>
</dbReference>
<dbReference type="PROSITE" id="PS51318">
    <property type="entry name" value="TAT"/>
    <property type="match status" value="1"/>
</dbReference>
<organism evidence="1 2">
    <name type="scientific">Splendidivirga corallicola</name>
    <dbReference type="NCBI Taxonomy" id="3051826"/>
    <lineage>
        <taxon>Bacteria</taxon>
        <taxon>Pseudomonadati</taxon>
        <taxon>Bacteroidota</taxon>
        <taxon>Cytophagia</taxon>
        <taxon>Cytophagales</taxon>
        <taxon>Splendidivirgaceae</taxon>
        <taxon>Splendidivirga</taxon>
    </lineage>
</organism>
<dbReference type="InterPro" id="IPR006311">
    <property type="entry name" value="TAT_signal"/>
</dbReference>
<keyword evidence="2" id="KW-1185">Reference proteome</keyword>
<dbReference type="RefSeq" id="WP_346750541.1">
    <property type="nucleotide sequence ID" value="NZ_JAUJEA010000001.1"/>
</dbReference>
<accession>A0ABT8KJ95</accession>
<dbReference type="EMBL" id="JAUJEA010000001">
    <property type="protein sequence ID" value="MDN5200518.1"/>
    <property type="molecule type" value="Genomic_DNA"/>
</dbReference>
<comment type="caution">
    <text evidence="1">The sequence shown here is derived from an EMBL/GenBank/DDBJ whole genome shotgun (WGS) entry which is preliminary data.</text>
</comment>